<accession>A0ABS4QS84</accession>
<dbReference type="EMBL" id="JAGILA010000001">
    <property type="protein sequence ID" value="MBP2233511.1"/>
    <property type="molecule type" value="Genomic_DNA"/>
</dbReference>
<organism evidence="3 4">
    <name type="scientific">Sinorhizobium kostiense</name>
    <dbReference type="NCBI Taxonomy" id="76747"/>
    <lineage>
        <taxon>Bacteria</taxon>
        <taxon>Pseudomonadati</taxon>
        <taxon>Pseudomonadota</taxon>
        <taxon>Alphaproteobacteria</taxon>
        <taxon>Hyphomicrobiales</taxon>
        <taxon>Rhizobiaceae</taxon>
        <taxon>Sinorhizobium/Ensifer group</taxon>
        <taxon>Sinorhizobium</taxon>
    </lineage>
</organism>
<dbReference type="Gene3D" id="2.60.40.10">
    <property type="entry name" value="Immunoglobulins"/>
    <property type="match status" value="1"/>
</dbReference>
<feature type="compositionally biased region" description="Polar residues" evidence="1">
    <location>
        <begin position="596"/>
        <end position="610"/>
    </location>
</feature>
<feature type="compositionally biased region" description="Low complexity" evidence="1">
    <location>
        <begin position="613"/>
        <end position="625"/>
    </location>
</feature>
<evidence type="ECO:0000259" key="2">
    <source>
        <dbReference type="Pfam" id="PF17803"/>
    </source>
</evidence>
<feature type="domain" description="RapA2 cadherin-like" evidence="2">
    <location>
        <begin position="441"/>
        <end position="523"/>
    </location>
</feature>
<dbReference type="InterPro" id="IPR013783">
    <property type="entry name" value="Ig-like_fold"/>
</dbReference>
<name>A0ABS4QS84_9HYPH</name>
<feature type="region of interest" description="Disordered" evidence="1">
    <location>
        <begin position="586"/>
        <end position="625"/>
    </location>
</feature>
<gene>
    <name evidence="3" type="ORF">J2Z31_000001</name>
</gene>
<proteinExistence type="predicted"/>
<feature type="non-terminal residue" evidence="3">
    <location>
        <position position="625"/>
    </location>
</feature>
<evidence type="ECO:0000313" key="4">
    <source>
        <dbReference type="Proteomes" id="UP000730739"/>
    </source>
</evidence>
<dbReference type="Proteomes" id="UP000730739">
    <property type="component" value="Unassembled WGS sequence"/>
</dbReference>
<protein>
    <submittedName>
        <fullName evidence="3">VCBS repeat-containing protein</fullName>
    </submittedName>
</protein>
<dbReference type="NCBIfam" id="TIGR01965">
    <property type="entry name" value="VCBS_repeat"/>
    <property type="match status" value="3"/>
</dbReference>
<sequence>MATKGISVAGGANASTVENVMAGDEVFAKGSRLVAQAQAGETSEPQLLDPATGGPAEGALAATPAPDVPEIVKADAANIVRLPAGISLENIKVIGNDVVLEQPDGTTIRIVNAALNVPTFVIGDAEIPRETLVAVLEGNGINVAAGPDGTISVVSGQSSGGNFSNNNAEIGDAGPVLDLLSPTELQFGAVAQEEELSALLDPNDAPDLALADAGMVTEDVSVGGDGNLRTSGTIAATDADANDTLTVTSTPNGEPSWSDGTLTQAQINTLLAGFSATESGWSYQVPNALVQFLDAGETITLSFDVTVTDDSGATDTQTVTITINGTNDTPVIEATASGAVTEDVAVDGSGNLTASGTITLADVDTNETLTVTSTPSGQPSWNGGPLTHAQTDTLLAGFNATSTGWNYQVPNALVQFLGDGETITLSFEVTVTDDNGATDTQTVTITINGTNDAPVIGESSVTSGSVTEAGLAADDTTPVTGPSTATGTMVSSDVDNGATATWSGSASGSLGSFVITAGGVWTYTLDNGLADSLSEGETATETFVVTVTDDNGATDTQTVTITINGTNDAPVIGESSVTSGSVTEAGLAADDETPVTGPSTATGTMVSSDVDNGATATWSGSASGS</sequence>
<evidence type="ECO:0000256" key="1">
    <source>
        <dbReference type="SAM" id="MobiDB-lite"/>
    </source>
</evidence>
<comment type="caution">
    <text evidence="3">The sequence shown here is derived from an EMBL/GenBank/DDBJ whole genome shotgun (WGS) entry which is preliminary data.</text>
</comment>
<evidence type="ECO:0000313" key="3">
    <source>
        <dbReference type="EMBL" id="MBP2233511.1"/>
    </source>
</evidence>
<feature type="domain" description="RapA2 cadherin-like" evidence="2">
    <location>
        <begin position="317"/>
        <end position="376"/>
    </location>
</feature>
<dbReference type="Pfam" id="PF17803">
    <property type="entry name" value="Cadherin_4"/>
    <property type="match status" value="2"/>
</dbReference>
<dbReference type="RefSeq" id="WP_209599835.1">
    <property type="nucleotide sequence ID" value="NZ_JAGILA010000001.1"/>
</dbReference>
<dbReference type="InterPro" id="IPR010221">
    <property type="entry name" value="VCBS_dom"/>
</dbReference>
<dbReference type="InterPro" id="IPR040853">
    <property type="entry name" value="RapA2_cadherin-like"/>
</dbReference>
<reference evidence="3 4" key="1">
    <citation type="submission" date="2021-03" db="EMBL/GenBank/DDBJ databases">
        <title>Genomic Encyclopedia of Type Strains, Phase IV (KMG-IV): sequencing the most valuable type-strain genomes for metagenomic binning, comparative biology and taxonomic classification.</title>
        <authorList>
            <person name="Goeker M."/>
        </authorList>
    </citation>
    <scope>NUCLEOTIDE SEQUENCE [LARGE SCALE GENOMIC DNA]</scope>
    <source>
        <strain evidence="3 4">DSM 13372</strain>
    </source>
</reference>
<keyword evidence="4" id="KW-1185">Reference proteome</keyword>
<feature type="region of interest" description="Disordered" evidence="1">
    <location>
        <begin position="38"/>
        <end position="60"/>
    </location>
</feature>